<proteinExistence type="predicted"/>
<gene>
    <name evidence="1" type="primary">AlNc14C33G2992</name>
    <name evidence="1" type="ORF">ALNC14_034410</name>
</gene>
<dbReference type="AlphaFoldDB" id="F0W898"/>
<sequence>MRAENRSMLLRLDNFTCFPPNTTSYLQPKDAVIIRQFNSEISKVQNRRVVERFDALLQRLHDVDSQTMQQEIELLRQVDVLQAMRWAQDA</sequence>
<name>F0W898_9STRA</name>
<reference evidence="1" key="2">
    <citation type="submission" date="2011-02" db="EMBL/GenBank/DDBJ databases">
        <authorList>
            <person name="MacLean D."/>
        </authorList>
    </citation>
    <scope>NUCLEOTIDE SEQUENCE</scope>
</reference>
<evidence type="ECO:0000313" key="1">
    <source>
        <dbReference type="EMBL" id="CCA17298.1"/>
    </source>
</evidence>
<dbReference type="EMBL" id="FR824078">
    <property type="protein sequence ID" value="CCA17298.1"/>
    <property type="molecule type" value="Genomic_DNA"/>
</dbReference>
<accession>F0W898</accession>
<dbReference type="HOGENOM" id="CLU_088458_2_2_1"/>
<protein>
    <submittedName>
        <fullName evidence="1">AlNc14C33G2992 protein</fullName>
    </submittedName>
</protein>
<reference evidence="1" key="1">
    <citation type="journal article" date="2011" name="PLoS Biol.">
        <title>Gene gain and loss during evolution of obligate parasitism in the white rust pathogen of Arabidopsis thaliana.</title>
        <authorList>
            <person name="Kemen E."/>
            <person name="Gardiner A."/>
            <person name="Schultz-Larsen T."/>
            <person name="Kemen A.C."/>
            <person name="Balmuth A.L."/>
            <person name="Robert-Seilaniantz A."/>
            <person name="Bailey K."/>
            <person name="Holub E."/>
            <person name="Studholme D.J."/>
            <person name="Maclean D."/>
            <person name="Jones J.D."/>
        </authorList>
    </citation>
    <scope>NUCLEOTIDE SEQUENCE</scope>
</reference>
<organism evidence="1">
    <name type="scientific">Albugo laibachii Nc14</name>
    <dbReference type="NCBI Taxonomy" id="890382"/>
    <lineage>
        <taxon>Eukaryota</taxon>
        <taxon>Sar</taxon>
        <taxon>Stramenopiles</taxon>
        <taxon>Oomycota</taxon>
        <taxon>Peronosporomycetes</taxon>
        <taxon>Albuginales</taxon>
        <taxon>Albuginaceae</taxon>
        <taxon>Albugo</taxon>
    </lineage>
</organism>